<protein>
    <submittedName>
        <fullName evidence="2">Uncharacterized protein</fullName>
    </submittedName>
</protein>
<feature type="compositionally biased region" description="Low complexity" evidence="1">
    <location>
        <begin position="27"/>
        <end position="38"/>
    </location>
</feature>
<feature type="region of interest" description="Disordered" evidence="1">
    <location>
        <begin position="1"/>
        <end position="51"/>
    </location>
</feature>
<dbReference type="Gramene" id="OGLUM03G23360.1">
    <property type="protein sequence ID" value="OGLUM03G23360.1"/>
    <property type="gene ID" value="OGLUM03G23360"/>
</dbReference>
<proteinExistence type="predicted"/>
<dbReference type="Proteomes" id="UP000026961">
    <property type="component" value="Chromosome 3"/>
</dbReference>
<name>A0A0D9Z9C3_9ORYZ</name>
<reference evidence="2" key="1">
    <citation type="submission" date="2015-04" db="UniProtKB">
        <authorList>
            <consortium name="EnsemblPlants"/>
        </authorList>
    </citation>
    <scope>IDENTIFICATION</scope>
</reference>
<reference evidence="2" key="2">
    <citation type="submission" date="2018-05" db="EMBL/GenBank/DDBJ databases">
        <title>OgluRS3 (Oryza glumaepatula Reference Sequence Version 3).</title>
        <authorList>
            <person name="Zhang J."/>
            <person name="Kudrna D."/>
            <person name="Lee S."/>
            <person name="Talag J."/>
            <person name="Welchert J."/>
            <person name="Wing R.A."/>
        </authorList>
    </citation>
    <scope>NUCLEOTIDE SEQUENCE [LARGE SCALE GENOMIC DNA]</scope>
</reference>
<evidence type="ECO:0000313" key="2">
    <source>
        <dbReference type="EnsemblPlants" id="OGLUM03G23360.1"/>
    </source>
</evidence>
<dbReference type="AlphaFoldDB" id="A0A0D9Z9C3"/>
<dbReference type="EnsemblPlants" id="OGLUM03G23360.1">
    <property type="protein sequence ID" value="OGLUM03G23360.1"/>
    <property type="gene ID" value="OGLUM03G23360"/>
</dbReference>
<dbReference type="HOGENOM" id="CLU_2779961_0_0_1"/>
<evidence type="ECO:0000256" key="1">
    <source>
        <dbReference type="SAM" id="MobiDB-lite"/>
    </source>
</evidence>
<evidence type="ECO:0000313" key="3">
    <source>
        <dbReference type="Proteomes" id="UP000026961"/>
    </source>
</evidence>
<organism evidence="2">
    <name type="scientific">Oryza glumipatula</name>
    <dbReference type="NCBI Taxonomy" id="40148"/>
    <lineage>
        <taxon>Eukaryota</taxon>
        <taxon>Viridiplantae</taxon>
        <taxon>Streptophyta</taxon>
        <taxon>Embryophyta</taxon>
        <taxon>Tracheophyta</taxon>
        <taxon>Spermatophyta</taxon>
        <taxon>Magnoliopsida</taxon>
        <taxon>Liliopsida</taxon>
        <taxon>Poales</taxon>
        <taxon>Poaceae</taxon>
        <taxon>BOP clade</taxon>
        <taxon>Oryzoideae</taxon>
        <taxon>Oryzeae</taxon>
        <taxon>Oryzinae</taxon>
        <taxon>Oryza</taxon>
    </lineage>
</organism>
<keyword evidence="3" id="KW-1185">Reference proteome</keyword>
<sequence>MSPILGDQARLSHRTPLKDARHPQNQSKSVDSSDSALSTQKLSHLRGKKTAPNLALQQVHIVTGHLKHR</sequence>
<accession>A0A0D9Z9C3</accession>